<dbReference type="InterPro" id="IPR021458">
    <property type="entry name" value="Rv0495c"/>
</dbReference>
<dbReference type="EMBL" id="PQVF01000001">
    <property type="protein sequence ID" value="POY39239.1"/>
    <property type="molecule type" value="Genomic_DNA"/>
</dbReference>
<accession>A0A2S5AAE2</accession>
<dbReference type="RefSeq" id="WP_103787341.1">
    <property type="nucleotide sequence ID" value="NZ_PQVF01000001.1"/>
</dbReference>
<keyword evidence="3" id="KW-1185">Reference proteome</keyword>
<organism evidence="2 3">
    <name type="scientific">Solitalea longa</name>
    <dbReference type="NCBI Taxonomy" id="2079460"/>
    <lineage>
        <taxon>Bacteria</taxon>
        <taxon>Pseudomonadati</taxon>
        <taxon>Bacteroidota</taxon>
        <taxon>Sphingobacteriia</taxon>
        <taxon>Sphingobacteriales</taxon>
        <taxon>Sphingobacteriaceae</taxon>
        <taxon>Solitalea</taxon>
    </lineage>
</organism>
<evidence type="ECO:0000313" key="2">
    <source>
        <dbReference type="EMBL" id="POY39239.1"/>
    </source>
</evidence>
<reference evidence="2 3" key="1">
    <citation type="submission" date="2018-01" db="EMBL/GenBank/DDBJ databases">
        <authorList>
            <person name="Gaut B.S."/>
            <person name="Morton B.R."/>
            <person name="Clegg M.T."/>
            <person name="Duvall M.R."/>
        </authorList>
    </citation>
    <scope>NUCLEOTIDE SEQUENCE [LARGE SCALE GENOMIC DNA]</scope>
    <source>
        <strain evidence="2 3">HR-AV</strain>
    </source>
</reference>
<protein>
    <submittedName>
        <fullName evidence="2">DUF3109 domain-containing protein</fullName>
    </submittedName>
</protein>
<comment type="similarity">
    <text evidence="1">Belongs to the Rv0495c family.</text>
</comment>
<name>A0A2S5AAE2_9SPHI</name>
<dbReference type="OrthoDB" id="597501at2"/>
<dbReference type="Proteomes" id="UP000236893">
    <property type="component" value="Unassembled WGS sequence"/>
</dbReference>
<comment type="caution">
    <text evidence="2">The sequence shown here is derived from an EMBL/GenBank/DDBJ whole genome shotgun (WGS) entry which is preliminary data.</text>
</comment>
<sequence>MIQVENSLVHEELISEEFVCNLNRCKGACCVMGNSGAPLEEEELKILEEIYPKVKPYLTEKGIAAIEKDGVYVKDFEDEYTTTCVDGDKECAYTIFENGIAFCGIEKANREGVIDFKKPISCHLYPIRITKYPEFDVLNYDQWHICSAACEHGKALKVPVYQFLKDPLIRKYGEQWFKELEEQILAM</sequence>
<dbReference type="Pfam" id="PF11307">
    <property type="entry name" value="DUF3109"/>
    <property type="match status" value="1"/>
</dbReference>
<gene>
    <name evidence="2" type="ORF">C3K47_01725</name>
</gene>
<evidence type="ECO:0000256" key="1">
    <source>
        <dbReference type="ARBA" id="ARBA00093770"/>
    </source>
</evidence>
<dbReference type="AlphaFoldDB" id="A0A2S5AAE2"/>
<evidence type="ECO:0000313" key="3">
    <source>
        <dbReference type="Proteomes" id="UP000236893"/>
    </source>
</evidence>
<proteinExistence type="inferred from homology"/>